<keyword evidence="8 15" id="KW-0311">Gluconate utilization</keyword>
<dbReference type="InterPro" id="IPR006113">
    <property type="entry name" value="6PGDH_Gnd/GntZ"/>
</dbReference>
<dbReference type="GO" id="GO:0019521">
    <property type="term" value="P:D-gluconate metabolic process"/>
    <property type="evidence" value="ECO:0007669"/>
    <property type="project" value="UniProtKB-KW"/>
</dbReference>
<evidence type="ECO:0000256" key="7">
    <source>
        <dbReference type="ARBA" id="ARBA00023002"/>
    </source>
</evidence>
<evidence type="ECO:0000256" key="10">
    <source>
        <dbReference type="ARBA" id="ARBA00048640"/>
    </source>
</evidence>
<dbReference type="EMBL" id="LT934425">
    <property type="protein sequence ID" value="SOH04514.1"/>
    <property type="molecule type" value="Genomic_DNA"/>
</dbReference>
<evidence type="ECO:0000256" key="9">
    <source>
        <dbReference type="ARBA" id="ARBA00023126"/>
    </source>
</evidence>
<sequence>MQKNSFGLIGLAVMGQNLVLNVADHGFSVSVYNRTAERTHEFMSGEAKNKKITATYSPKEFVASLERPRIIQIMVKAGGAVDAVIAELKPWLDEGDIIIDGGNSYFSDTERRTKELESNKLRYIGMGVSGGEEGARFGPSLMPGGTKEAYALIEPLMSAIAAKAPEDGLPCVAYIGHGGAGHYVKMVHNGIEYADMQLIAESYALLKSTINPAPEEFHEIFTEWNNGELSSFLIEITAFIFTKSDDKTGRPLLEMILDKAGQKGTGKWTSQNAIDIGAPVPTITAAVDARILSSMKKERQEASKILSGPKNNYADERGKIIAAVRDALYASKICSYAQGMNLLKRASEEYGYNMDLGEIASIWRAGCIIRAKLLDDITRAYRSRSDLPNLLLDAGFKHAVQSRQASWRFAVKTAFELGIPAAALSASLAYFDAYRSGFLPANLIQAQRDYFGAHTFERIDTSGVFHANWKEK</sequence>
<name>Q1PUZ1_KUEST</name>
<dbReference type="Gene3D" id="3.40.50.720">
    <property type="entry name" value="NAD(P)-binding Rossmann-like Domain"/>
    <property type="match status" value="1"/>
</dbReference>
<evidence type="ECO:0000256" key="5">
    <source>
        <dbReference type="ARBA" id="ARBA00013011"/>
    </source>
</evidence>
<dbReference type="OrthoDB" id="9804542at2"/>
<reference evidence="18 21" key="5">
    <citation type="submission" date="2020-02" db="EMBL/GenBank/DDBJ databases">
        <title>Newly sequenced genome of strain CSTR1 showed variability in Candidatus Kuenenia stuttgartiensis genomes.</title>
        <authorList>
            <person name="Ding C."/>
            <person name="Adrian L."/>
        </authorList>
    </citation>
    <scope>NUCLEOTIDE SEQUENCE [LARGE SCALE GENOMIC DNA]</scope>
    <source>
        <strain evidence="18 21">CSTR1</strain>
    </source>
</reference>
<dbReference type="UniPathway" id="UPA00115">
    <property type="reaction ID" value="UER00410"/>
</dbReference>
<dbReference type="NCBIfam" id="NF006765">
    <property type="entry name" value="PRK09287.1"/>
    <property type="match status" value="1"/>
</dbReference>
<comment type="similarity">
    <text evidence="3 11 15">Belongs to the 6-phosphogluconate dehydrogenase family.</text>
</comment>
<dbReference type="PROSITE" id="PS00461">
    <property type="entry name" value="6PGD"/>
    <property type="match status" value="1"/>
</dbReference>
<feature type="binding site" description="in other chain" evidence="13">
    <location>
        <position position="193"/>
    </location>
    <ligand>
        <name>substrate</name>
        <note>ligand shared between dimeric partners</note>
    </ligand>
</feature>
<dbReference type="InterPro" id="IPR006184">
    <property type="entry name" value="6PGdom_BS"/>
</dbReference>
<feature type="binding site" description="in other chain" evidence="13">
    <location>
        <begin position="129"/>
        <end position="131"/>
    </location>
    <ligand>
        <name>substrate</name>
        <note>ligand shared between dimeric partners</note>
    </ligand>
</feature>
<evidence type="ECO:0000313" key="19">
    <source>
        <dbReference type="EMBL" id="SOH04514.1"/>
    </source>
</evidence>
<evidence type="ECO:0000256" key="4">
    <source>
        <dbReference type="ARBA" id="ARBA00011738"/>
    </source>
</evidence>
<dbReference type="Gene3D" id="1.10.1040.10">
    <property type="entry name" value="N-(1-d-carboxylethyl)-l-norvaline Dehydrogenase, domain 2"/>
    <property type="match status" value="1"/>
</dbReference>
<reference evidence="20" key="4">
    <citation type="submission" date="2017-10" db="EMBL/GenBank/DDBJ databases">
        <authorList>
            <person name="Frank J."/>
        </authorList>
    </citation>
    <scope>NUCLEOTIDE SEQUENCE [LARGE SCALE GENOMIC DNA]</scope>
</reference>
<feature type="binding site" evidence="13">
    <location>
        <position position="448"/>
    </location>
    <ligand>
        <name>substrate</name>
        <note>ligand shared between dimeric partners</note>
    </ligand>
</feature>
<accession>Q1PUZ1</accession>
<dbReference type="Pfam" id="PF03446">
    <property type="entry name" value="NAD_binding_2"/>
    <property type="match status" value="1"/>
</dbReference>
<evidence type="ECO:0000256" key="11">
    <source>
        <dbReference type="PIRNR" id="PIRNR000109"/>
    </source>
</evidence>
<dbReference type="AlphaFoldDB" id="Q1PUZ1"/>
<evidence type="ECO:0000313" key="21">
    <source>
        <dbReference type="Proteomes" id="UP000501926"/>
    </source>
</evidence>
<evidence type="ECO:0000313" key="20">
    <source>
        <dbReference type="Proteomes" id="UP000221734"/>
    </source>
</evidence>
<feature type="binding site" evidence="13">
    <location>
        <position position="454"/>
    </location>
    <ligand>
        <name>substrate</name>
        <note>ligand shared between dimeric partners</note>
    </ligand>
</feature>
<dbReference type="Pfam" id="PF00393">
    <property type="entry name" value="6PGD"/>
    <property type="match status" value="1"/>
</dbReference>
<dbReference type="GO" id="GO:0050661">
    <property type="term" value="F:NADP binding"/>
    <property type="evidence" value="ECO:0007669"/>
    <property type="project" value="InterPro"/>
</dbReference>
<evidence type="ECO:0000256" key="1">
    <source>
        <dbReference type="ARBA" id="ARBA00002526"/>
    </source>
</evidence>
<keyword evidence="11 15" id="KW-0521">NADP</keyword>
<dbReference type="InterPro" id="IPR013328">
    <property type="entry name" value="6PGD_dom2"/>
</dbReference>
<gene>
    <name evidence="17" type="primary">gnd</name>
    <name evidence="19" type="synonym">gnd_1</name>
    <name evidence="18" type="ORF">KsCSTR_01600</name>
    <name evidence="19" type="ORF">KSMBR1_2016</name>
    <name evidence="17" type="ORF">kustc0297</name>
</gene>
<dbReference type="EMBL" id="CP049055">
    <property type="protein sequence ID" value="QII09538.1"/>
    <property type="molecule type" value="Genomic_DNA"/>
</dbReference>
<dbReference type="GO" id="GO:0006098">
    <property type="term" value="P:pentose-phosphate shunt"/>
    <property type="evidence" value="ECO:0007669"/>
    <property type="project" value="UniProtKB-UniPathway"/>
</dbReference>
<dbReference type="PANTHER" id="PTHR11811">
    <property type="entry name" value="6-PHOSPHOGLUCONATE DEHYDROGENASE"/>
    <property type="match status" value="1"/>
</dbReference>
<dbReference type="EMBL" id="CT573073">
    <property type="protein sequence ID" value="CAJ71042.1"/>
    <property type="molecule type" value="Genomic_DNA"/>
</dbReference>
<evidence type="ECO:0000256" key="15">
    <source>
        <dbReference type="RuleBase" id="RU000485"/>
    </source>
</evidence>
<dbReference type="InterPro" id="IPR006115">
    <property type="entry name" value="6PGDH_NADP-bd"/>
</dbReference>
<dbReference type="FunFam" id="3.40.50.720:FF:000007">
    <property type="entry name" value="6-phosphogluconate dehydrogenase, decarboxylating"/>
    <property type="match status" value="1"/>
</dbReference>
<dbReference type="SUPFAM" id="SSF51735">
    <property type="entry name" value="NAD(P)-binding Rossmann-fold domains"/>
    <property type="match status" value="1"/>
</dbReference>
<reference evidence="17" key="1">
    <citation type="journal article" date="2006" name="Nature">
        <title>Deciphering the evolution and metabolism of an anammox bacterium from a community genome.</title>
        <authorList>
            <person name="Strous M."/>
            <person name="Pelletier E."/>
            <person name="Mangenot S."/>
            <person name="Rattei T."/>
            <person name="Lehner A."/>
            <person name="Taylor M.W."/>
            <person name="Horn M."/>
            <person name="Daims H."/>
            <person name="Bartol-Mavel D."/>
            <person name="Wincker P."/>
            <person name="Barbe V."/>
            <person name="Fonknechten N."/>
            <person name="Vallenet D."/>
            <person name="Segurens B."/>
            <person name="Schenowitz-Truong C."/>
            <person name="Medigue C."/>
            <person name="Collingro A."/>
            <person name="Snel B."/>
            <person name="Dutilh B.E."/>
            <person name="OpDenCamp H.J.M."/>
            <person name="vanDerDrift C."/>
            <person name="Cirpus I."/>
            <person name="vanDePas-Schoonen K.T."/>
            <person name="Harhangi H.R."/>
            <person name="vanNiftrik L."/>
            <person name="Schmid M."/>
            <person name="Keltjens J."/>
            <person name="vanDeVossenberg J."/>
            <person name="Kartal B."/>
            <person name="Meier H."/>
            <person name="Frishman D."/>
            <person name="Huynen M.A."/>
            <person name="Mewes H."/>
            <person name="Weissenbach J."/>
            <person name="Jetten M.S.M."/>
            <person name="Wagner M."/>
            <person name="LePaslier D."/>
        </authorList>
    </citation>
    <scope>NUCLEOTIDE SEQUENCE</scope>
</reference>
<dbReference type="SMART" id="SM01350">
    <property type="entry name" value="6PGD"/>
    <property type="match status" value="1"/>
</dbReference>
<evidence type="ECO:0000313" key="17">
    <source>
        <dbReference type="EMBL" id="CAJ71042.1"/>
    </source>
</evidence>
<dbReference type="Proteomes" id="UP000221734">
    <property type="component" value="Chromosome Kuenenia_stuttgartiensis_MBR1"/>
</dbReference>
<evidence type="ECO:0000256" key="12">
    <source>
        <dbReference type="PIRSR" id="PIRSR000109-1"/>
    </source>
</evidence>
<organism evidence="17">
    <name type="scientific">Kuenenia stuttgartiensis</name>
    <dbReference type="NCBI Taxonomy" id="174633"/>
    <lineage>
        <taxon>Bacteria</taxon>
        <taxon>Pseudomonadati</taxon>
        <taxon>Planctomycetota</taxon>
        <taxon>Candidatus Brocadiia</taxon>
        <taxon>Candidatus Brocadiales</taxon>
        <taxon>Candidatus Brocadiaceae</taxon>
        <taxon>Candidatus Kuenenia</taxon>
    </lineage>
</organism>
<dbReference type="PRINTS" id="PR00076">
    <property type="entry name" value="6PGDHDRGNASE"/>
</dbReference>
<feature type="binding site" evidence="14">
    <location>
        <position position="103"/>
    </location>
    <ligand>
        <name>NADP(+)</name>
        <dbReference type="ChEBI" id="CHEBI:58349"/>
    </ligand>
</feature>
<comment type="catalytic activity">
    <reaction evidence="10 11 15">
        <text>6-phospho-D-gluconate + NADP(+) = D-ribulose 5-phosphate + CO2 + NADPH</text>
        <dbReference type="Rhea" id="RHEA:10116"/>
        <dbReference type="ChEBI" id="CHEBI:16526"/>
        <dbReference type="ChEBI" id="CHEBI:57783"/>
        <dbReference type="ChEBI" id="CHEBI:58121"/>
        <dbReference type="ChEBI" id="CHEBI:58349"/>
        <dbReference type="ChEBI" id="CHEBI:58759"/>
        <dbReference type="EC" id="1.1.1.44"/>
    </reaction>
</comment>
<dbReference type="EC" id="1.1.1.44" evidence="5 11"/>
<feature type="binding site" description="in other chain" evidence="13">
    <location>
        <position position="263"/>
    </location>
    <ligand>
        <name>substrate</name>
        <note>ligand shared between dimeric partners</note>
    </ligand>
</feature>
<dbReference type="PIRSF" id="PIRSF000109">
    <property type="entry name" value="6PGD"/>
    <property type="match status" value="1"/>
</dbReference>
<proteinExistence type="inferred from homology"/>
<evidence type="ECO:0000256" key="13">
    <source>
        <dbReference type="PIRSR" id="PIRSR000109-2"/>
    </source>
</evidence>
<comment type="function">
    <text evidence="1 11">Catalyzes the oxidative decarboxylation of 6-phosphogluconate to ribulose 5-phosphate and CO(2), with concomitant reduction of NADP to NADPH.</text>
</comment>
<feature type="binding site" description="in other chain" evidence="13">
    <location>
        <position position="103"/>
    </location>
    <ligand>
        <name>substrate</name>
        <note>ligand shared between dimeric partners</note>
    </ligand>
</feature>
<dbReference type="Gene3D" id="1.20.5.320">
    <property type="entry name" value="6-Phosphogluconate Dehydrogenase, domain 3"/>
    <property type="match status" value="1"/>
</dbReference>
<dbReference type="InterPro" id="IPR006183">
    <property type="entry name" value="Pgluconate_DH"/>
</dbReference>
<reference evidence="17" key="2">
    <citation type="submission" date="2006-01" db="EMBL/GenBank/DDBJ databases">
        <authorList>
            <person name="Genoscope"/>
        </authorList>
    </citation>
    <scope>NUCLEOTIDE SEQUENCE</scope>
</reference>
<feature type="binding site" evidence="14">
    <location>
        <begin position="10"/>
        <end position="15"/>
    </location>
    <ligand>
        <name>NADP(+)</name>
        <dbReference type="ChEBI" id="CHEBI:58349"/>
    </ligand>
</feature>
<evidence type="ECO:0000259" key="16">
    <source>
        <dbReference type="SMART" id="SM01350"/>
    </source>
</evidence>
<feature type="binding site" description="in other chain" evidence="13">
    <location>
        <begin position="188"/>
        <end position="189"/>
    </location>
    <ligand>
        <name>substrate</name>
        <note>ligand shared between dimeric partners</note>
    </ligand>
</feature>
<dbReference type="Proteomes" id="UP000501926">
    <property type="component" value="Chromosome"/>
</dbReference>
<dbReference type="GO" id="GO:0004616">
    <property type="term" value="F:phosphogluconate dehydrogenase (decarboxylating) activity"/>
    <property type="evidence" value="ECO:0007669"/>
    <property type="project" value="UniProtKB-EC"/>
</dbReference>
<evidence type="ECO:0000313" key="18">
    <source>
        <dbReference type="EMBL" id="QII09538.1"/>
    </source>
</evidence>
<comment type="pathway">
    <text evidence="2 11 15">Carbohydrate degradation; pentose phosphate pathway; D-ribulose 5-phosphate from D-glucose 6-phosphate (oxidative stage): step 3/3.</text>
</comment>
<evidence type="ECO:0000256" key="14">
    <source>
        <dbReference type="PIRSR" id="PIRSR000109-3"/>
    </source>
</evidence>
<feature type="binding site" evidence="14">
    <location>
        <begin position="33"/>
        <end position="35"/>
    </location>
    <ligand>
        <name>NADP(+)</name>
        <dbReference type="ChEBI" id="CHEBI:58349"/>
    </ligand>
</feature>
<evidence type="ECO:0000256" key="8">
    <source>
        <dbReference type="ARBA" id="ARBA00023064"/>
    </source>
</evidence>
<feature type="active site" description="Proton acceptor" evidence="12">
    <location>
        <position position="185"/>
    </location>
</feature>
<dbReference type="FunFam" id="1.20.5.320:FF:000001">
    <property type="entry name" value="6-phosphogluconate dehydrogenase, decarboxylating"/>
    <property type="match status" value="1"/>
</dbReference>
<dbReference type="FunFam" id="1.10.1040.10:FF:000002">
    <property type="entry name" value="6-phosphogluconate dehydrogenase, decarboxylating"/>
    <property type="match status" value="1"/>
</dbReference>
<dbReference type="SUPFAM" id="SSF48179">
    <property type="entry name" value="6-phosphogluconate dehydrogenase C-terminal domain-like"/>
    <property type="match status" value="1"/>
</dbReference>
<feature type="binding site" description="in other chain" evidence="13">
    <location>
        <position position="290"/>
    </location>
    <ligand>
        <name>substrate</name>
        <note>ligand shared between dimeric partners</note>
    </ligand>
</feature>
<evidence type="ECO:0000256" key="2">
    <source>
        <dbReference type="ARBA" id="ARBA00004874"/>
    </source>
</evidence>
<dbReference type="NCBIfam" id="TIGR00873">
    <property type="entry name" value="gnd"/>
    <property type="match status" value="1"/>
</dbReference>
<dbReference type="RefSeq" id="WP_099325222.1">
    <property type="nucleotide sequence ID" value="NZ_CP049055.1"/>
</dbReference>
<keyword evidence="20" id="KW-1185">Reference proteome</keyword>
<dbReference type="InterPro" id="IPR036291">
    <property type="entry name" value="NAD(P)-bd_dom_sf"/>
</dbReference>
<dbReference type="InterPro" id="IPR006114">
    <property type="entry name" value="6PGDH_C"/>
</dbReference>
<feature type="domain" description="6-phosphogluconate dehydrogenase C-terminal" evidence="16">
    <location>
        <begin position="181"/>
        <end position="470"/>
    </location>
</feature>
<keyword evidence="7 11" id="KW-0560">Oxidoreductase</keyword>
<dbReference type="InterPro" id="IPR008927">
    <property type="entry name" value="6-PGluconate_DH-like_C_sf"/>
</dbReference>
<reference evidence="19" key="3">
    <citation type="submission" date="2017-10" db="EMBL/GenBank/DDBJ databases">
        <authorList>
            <person name="Banno H."/>
            <person name="Chua N.-H."/>
        </authorList>
    </citation>
    <scope>NUCLEOTIDE SEQUENCE [LARGE SCALE GENOMIC DNA]</scope>
    <source>
        <strain evidence="19">Kuenenia_mbr1_ru-nijmegen</strain>
    </source>
</reference>
<evidence type="ECO:0000256" key="3">
    <source>
        <dbReference type="ARBA" id="ARBA00008419"/>
    </source>
</evidence>
<protein>
    <recommendedName>
        <fullName evidence="6 11">6-phosphogluconate dehydrogenase, decarboxylating</fullName>
        <ecNumber evidence="5 11">1.1.1.44</ecNumber>
    </recommendedName>
</protein>
<feature type="binding site" evidence="14">
    <location>
        <begin position="75"/>
        <end position="77"/>
    </location>
    <ligand>
        <name>NADP(+)</name>
        <dbReference type="ChEBI" id="CHEBI:58349"/>
    </ligand>
</feature>
<feature type="active site" description="Proton donor" evidence="12">
    <location>
        <position position="192"/>
    </location>
</feature>
<dbReference type="KEGG" id="kst:KSMBR1_2016"/>
<comment type="subunit">
    <text evidence="4 11">Homodimer.</text>
</comment>
<evidence type="ECO:0000256" key="6">
    <source>
        <dbReference type="ARBA" id="ARBA00018193"/>
    </source>
</evidence>
<keyword evidence="9 11" id="KW-0570">Pentose shunt</keyword>